<evidence type="ECO:0000313" key="2">
    <source>
        <dbReference type="EMBL" id="GAA0392865.1"/>
    </source>
</evidence>
<organism evidence="2 3">
    <name type="scientific">Streptomyces luteireticuli</name>
    <dbReference type="NCBI Taxonomy" id="173858"/>
    <lineage>
        <taxon>Bacteria</taxon>
        <taxon>Bacillati</taxon>
        <taxon>Actinomycetota</taxon>
        <taxon>Actinomycetes</taxon>
        <taxon>Kitasatosporales</taxon>
        <taxon>Streptomycetaceae</taxon>
        <taxon>Streptomyces</taxon>
    </lineage>
</organism>
<accession>A0ABN0YEF6</accession>
<sequence>MHEPVALSPALYDGGPALLAEVMAVVRQVAAAVLAEHGAAQVTTNLGGYQESKHLHFHVIHRDT</sequence>
<keyword evidence="3" id="KW-1185">Reference proteome</keyword>
<evidence type="ECO:0000313" key="3">
    <source>
        <dbReference type="Proteomes" id="UP001500879"/>
    </source>
</evidence>
<proteinExistence type="predicted"/>
<dbReference type="Gene3D" id="3.30.428.10">
    <property type="entry name" value="HIT-like"/>
    <property type="match status" value="1"/>
</dbReference>
<dbReference type="RefSeq" id="WP_344020641.1">
    <property type="nucleotide sequence ID" value="NZ_BAAABX010000010.1"/>
</dbReference>
<dbReference type="InterPro" id="IPR011146">
    <property type="entry name" value="HIT-like"/>
</dbReference>
<comment type="caution">
    <text evidence="2">The sequence shown here is derived from an EMBL/GenBank/DDBJ whole genome shotgun (WGS) entry which is preliminary data.</text>
</comment>
<dbReference type="Proteomes" id="UP001500879">
    <property type="component" value="Unassembled WGS sequence"/>
</dbReference>
<protein>
    <recommendedName>
        <fullName evidence="1">HIT domain-containing protein</fullName>
    </recommendedName>
</protein>
<name>A0ABN0YEF6_9ACTN</name>
<gene>
    <name evidence="2" type="ORF">GCM10010357_12040</name>
</gene>
<dbReference type="SUPFAM" id="SSF54197">
    <property type="entry name" value="HIT-like"/>
    <property type="match status" value="1"/>
</dbReference>
<feature type="domain" description="HIT" evidence="1">
    <location>
        <begin position="16"/>
        <end position="63"/>
    </location>
</feature>
<dbReference type="Pfam" id="PF01230">
    <property type="entry name" value="HIT"/>
    <property type="match status" value="1"/>
</dbReference>
<dbReference type="InterPro" id="IPR036265">
    <property type="entry name" value="HIT-like_sf"/>
</dbReference>
<reference evidence="2 3" key="1">
    <citation type="journal article" date="2019" name="Int. J. Syst. Evol. Microbiol.">
        <title>The Global Catalogue of Microorganisms (GCM) 10K type strain sequencing project: providing services to taxonomists for standard genome sequencing and annotation.</title>
        <authorList>
            <consortium name="The Broad Institute Genomics Platform"/>
            <consortium name="The Broad Institute Genome Sequencing Center for Infectious Disease"/>
            <person name="Wu L."/>
            <person name="Ma J."/>
        </authorList>
    </citation>
    <scope>NUCLEOTIDE SEQUENCE [LARGE SCALE GENOMIC DNA]</scope>
    <source>
        <strain evidence="2 3">JCM 4788</strain>
    </source>
</reference>
<evidence type="ECO:0000259" key="1">
    <source>
        <dbReference type="Pfam" id="PF01230"/>
    </source>
</evidence>
<dbReference type="EMBL" id="BAAABX010000010">
    <property type="protein sequence ID" value="GAA0392865.1"/>
    <property type="molecule type" value="Genomic_DNA"/>
</dbReference>